<protein>
    <submittedName>
        <fullName evidence="2">Uncharacterized protein</fullName>
    </submittedName>
</protein>
<evidence type="ECO:0000313" key="2">
    <source>
        <dbReference type="EMBL" id="QHT34952.1"/>
    </source>
</evidence>
<accession>A0A6C0F1N4</accession>
<reference evidence="2" key="1">
    <citation type="journal article" date="2020" name="Nature">
        <title>Giant virus diversity and host interactions through global metagenomics.</title>
        <authorList>
            <person name="Schulz F."/>
            <person name="Roux S."/>
            <person name="Paez-Espino D."/>
            <person name="Jungbluth S."/>
            <person name="Walsh D.A."/>
            <person name="Denef V.J."/>
            <person name="McMahon K.D."/>
            <person name="Konstantinidis K.T."/>
            <person name="Eloe-Fadrosh E.A."/>
            <person name="Kyrpides N.C."/>
            <person name="Woyke T."/>
        </authorList>
    </citation>
    <scope>NUCLEOTIDE SEQUENCE</scope>
    <source>
        <strain evidence="2">GVMAG-M-3300009180-1</strain>
    </source>
</reference>
<dbReference type="AlphaFoldDB" id="A0A6C0F1N4"/>
<name>A0A6C0F1N4_9ZZZZ</name>
<sequence length="73" mass="8905">MRNVLSDIFKNEDIKRDVKEVIKPVVSFIYDEIYVYIWFICLYNVFFILIVLAILYLLIQMPYRIQRIGLEKI</sequence>
<evidence type="ECO:0000256" key="1">
    <source>
        <dbReference type="SAM" id="Phobius"/>
    </source>
</evidence>
<keyword evidence="1" id="KW-1133">Transmembrane helix</keyword>
<keyword evidence="1" id="KW-0812">Transmembrane</keyword>
<feature type="transmembrane region" description="Helical" evidence="1">
    <location>
        <begin position="33"/>
        <end position="59"/>
    </location>
</feature>
<proteinExistence type="predicted"/>
<organism evidence="2">
    <name type="scientific">viral metagenome</name>
    <dbReference type="NCBI Taxonomy" id="1070528"/>
    <lineage>
        <taxon>unclassified sequences</taxon>
        <taxon>metagenomes</taxon>
        <taxon>organismal metagenomes</taxon>
    </lineage>
</organism>
<dbReference type="EMBL" id="MN739011">
    <property type="protein sequence ID" value="QHT34952.1"/>
    <property type="molecule type" value="Genomic_DNA"/>
</dbReference>
<keyword evidence="1" id="KW-0472">Membrane</keyword>